<accession>A0AAW2VY65</accession>
<evidence type="ECO:0000256" key="1">
    <source>
        <dbReference type="SAM" id="MobiDB-lite"/>
    </source>
</evidence>
<feature type="region of interest" description="Disordered" evidence="1">
    <location>
        <begin position="66"/>
        <end position="95"/>
    </location>
</feature>
<evidence type="ECO:0000313" key="2">
    <source>
        <dbReference type="EMBL" id="KAL0433820.1"/>
    </source>
</evidence>
<protein>
    <submittedName>
        <fullName evidence="2">Uncharacterized protein</fullName>
    </submittedName>
</protein>
<proteinExistence type="predicted"/>
<organism evidence="2">
    <name type="scientific">Sesamum latifolium</name>
    <dbReference type="NCBI Taxonomy" id="2727402"/>
    <lineage>
        <taxon>Eukaryota</taxon>
        <taxon>Viridiplantae</taxon>
        <taxon>Streptophyta</taxon>
        <taxon>Embryophyta</taxon>
        <taxon>Tracheophyta</taxon>
        <taxon>Spermatophyta</taxon>
        <taxon>Magnoliopsida</taxon>
        <taxon>eudicotyledons</taxon>
        <taxon>Gunneridae</taxon>
        <taxon>Pentapetalae</taxon>
        <taxon>asterids</taxon>
        <taxon>lamiids</taxon>
        <taxon>Lamiales</taxon>
        <taxon>Pedaliaceae</taxon>
        <taxon>Sesamum</taxon>
    </lineage>
</organism>
<sequence>MGAGAPSPVPFSGASILEGVATRAGAMAAACSRIAAETICWIAPNKAGVISSMEVYDEVLHRGRSAMGPTTQGGSGACGKVTAVDPPSTRVGGSL</sequence>
<reference evidence="2" key="1">
    <citation type="submission" date="2020-06" db="EMBL/GenBank/DDBJ databases">
        <authorList>
            <person name="Li T."/>
            <person name="Hu X."/>
            <person name="Zhang T."/>
            <person name="Song X."/>
            <person name="Zhang H."/>
            <person name="Dai N."/>
            <person name="Sheng W."/>
            <person name="Hou X."/>
            <person name="Wei L."/>
        </authorList>
    </citation>
    <scope>NUCLEOTIDE SEQUENCE</scope>
    <source>
        <strain evidence="2">KEN1</strain>
        <tissue evidence="2">Leaf</tissue>
    </source>
</reference>
<dbReference type="EMBL" id="JACGWN010000009">
    <property type="protein sequence ID" value="KAL0433820.1"/>
    <property type="molecule type" value="Genomic_DNA"/>
</dbReference>
<name>A0AAW2VY65_9LAMI</name>
<dbReference type="AlphaFoldDB" id="A0AAW2VY65"/>
<comment type="caution">
    <text evidence="2">The sequence shown here is derived from an EMBL/GenBank/DDBJ whole genome shotgun (WGS) entry which is preliminary data.</text>
</comment>
<reference evidence="2" key="2">
    <citation type="journal article" date="2024" name="Plant">
        <title>Genomic evolution and insights into agronomic trait innovations of Sesamum species.</title>
        <authorList>
            <person name="Miao H."/>
            <person name="Wang L."/>
            <person name="Qu L."/>
            <person name="Liu H."/>
            <person name="Sun Y."/>
            <person name="Le M."/>
            <person name="Wang Q."/>
            <person name="Wei S."/>
            <person name="Zheng Y."/>
            <person name="Lin W."/>
            <person name="Duan Y."/>
            <person name="Cao H."/>
            <person name="Xiong S."/>
            <person name="Wang X."/>
            <person name="Wei L."/>
            <person name="Li C."/>
            <person name="Ma Q."/>
            <person name="Ju M."/>
            <person name="Zhao R."/>
            <person name="Li G."/>
            <person name="Mu C."/>
            <person name="Tian Q."/>
            <person name="Mei H."/>
            <person name="Zhang T."/>
            <person name="Gao T."/>
            <person name="Zhang H."/>
        </authorList>
    </citation>
    <scope>NUCLEOTIDE SEQUENCE</scope>
    <source>
        <strain evidence="2">KEN1</strain>
    </source>
</reference>
<gene>
    <name evidence="2" type="ORF">Slati_2716300</name>
</gene>